<reference evidence="11" key="3">
    <citation type="submission" date="2018-08" db="UniProtKB">
        <authorList>
            <consortium name="EnsemblPlants"/>
        </authorList>
    </citation>
    <scope>IDENTIFICATION</scope>
    <source>
        <strain evidence="11">cv. Bd21</strain>
    </source>
</reference>
<evidence type="ECO:0000256" key="8">
    <source>
        <dbReference type="SAM" id="MobiDB-lite"/>
    </source>
</evidence>
<evidence type="ECO:0000256" key="6">
    <source>
        <dbReference type="ARBA" id="ARBA00022840"/>
    </source>
</evidence>
<dbReference type="AlphaFoldDB" id="A0A0Q3H8A0"/>
<dbReference type="CDD" id="cd17302">
    <property type="entry name" value="PIPKc_AtPIP5K_like"/>
    <property type="match status" value="1"/>
</dbReference>
<dbReference type="Gene3D" id="3.30.810.10">
    <property type="entry name" value="2-Layer Sandwich"/>
    <property type="match status" value="1"/>
</dbReference>
<dbReference type="GO" id="GO:0005886">
    <property type="term" value="C:plasma membrane"/>
    <property type="evidence" value="ECO:0000318"/>
    <property type="project" value="GO_Central"/>
</dbReference>
<dbReference type="STRING" id="15368.A0A0Q3H8A0"/>
<dbReference type="EC" id="2.7.1.68" evidence="1"/>
<evidence type="ECO:0000256" key="5">
    <source>
        <dbReference type="ARBA" id="ARBA00022777"/>
    </source>
</evidence>
<reference evidence="10" key="2">
    <citation type="submission" date="2017-06" db="EMBL/GenBank/DDBJ databases">
        <title>WGS assembly of Brachypodium distachyon.</title>
        <authorList>
            <consortium name="The International Brachypodium Initiative"/>
            <person name="Lucas S."/>
            <person name="Harmon-Smith M."/>
            <person name="Lail K."/>
            <person name="Tice H."/>
            <person name="Grimwood J."/>
            <person name="Bruce D."/>
            <person name="Barry K."/>
            <person name="Shu S."/>
            <person name="Lindquist E."/>
            <person name="Wang M."/>
            <person name="Pitluck S."/>
            <person name="Vogel J.P."/>
            <person name="Garvin D.F."/>
            <person name="Mockler T.C."/>
            <person name="Schmutz J."/>
            <person name="Rokhsar D."/>
            <person name="Bevan M.W."/>
        </authorList>
    </citation>
    <scope>NUCLEOTIDE SEQUENCE</scope>
    <source>
        <strain evidence="10">Bd21</strain>
    </source>
</reference>
<proteinExistence type="predicted"/>
<dbReference type="Gene3D" id="2.20.110.10">
    <property type="entry name" value="Histone H3 K4-specific methyltransferase SET7/9 N-terminal domain"/>
    <property type="match status" value="3"/>
</dbReference>
<keyword evidence="3" id="KW-0677">Repeat</keyword>
<evidence type="ECO:0000313" key="11">
    <source>
        <dbReference type="EnsemblPlants" id="KQJ89578"/>
    </source>
</evidence>
<dbReference type="Gene3D" id="3.30.800.10">
    <property type="entry name" value="Phosphatidylinositol Phosphate Kinase II Beta"/>
    <property type="match status" value="1"/>
</dbReference>
<feature type="compositionally biased region" description="Low complexity" evidence="8">
    <location>
        <begin position="75"/>
        <end position="84"/>
    </location>
</feature>
<feature type="region of interest" description="Disordered" evidence="8">
    <location>
        <begin position="67"/>
        <end position="119"/>
    </location>
</feature>
<dbReference type="SMART" id="SM00330">
    <property type="entry name" value="PIPKc"/>
    <property type="match status" value="1"/>
</dbReference>
<keyword evidence="12" id="KW-1185">Reference proteome</keyword>
<sequence length="830" mass="91453">MNQLPAPASRLWEAGIRKLNSTMAIRRGGGIGVGPGGFPSSAPGSLDLLPTTAIPASSAATTIYAGGLYDDDESPTAATDTTASDTDESDPDADSGSDEEDSSPSITHSEQLLPSGDFYQGAATSGAAIPHGTGKFLWTDGSMYEGSWRHGRASGRGKFSWPSGATYEGDLAGGYMHGHGTYIGEFGDTFAGHWAGNFRHGRGTQAYANGDVYDGLWRDGRPDGHGRYIWRYGHEYVGAWKAGEMGGLGTVIWADGDRYDGAWEDARPKGQGTFRWADGGMYIGVWWGNSNSEDGAGDGEEEGKGVYYPPSGGPAVAAPPREAREAISRLVEELEVTEGKEASLLPSQKILTWPGVEAVVKKPVWKPPEPEELAAQARRAADRRSSVSDLDVSGLSVVAAAGEQCNEAEHQPELQAEQMAHSVAAVVEKAWMRAPTCMRAPPRPAKKQGETISKGHKNYELMLNLQLGIRHAVGRHSAPNSLDLKSSAFDPKEKVWSRFPPEGSKHTPPHQSCDFRWKDYCPLVFRTLRKLFDVDPADYMISICGDDALRELSSPGKSGSFFYLTNDDKYMIKTMKKSEVKVLLRMLPAYYKHVRSFDNTLVTKFFGLHCVKITGAIQKKVRFVIMGNLFCSHYAIHRRFDLKGSSQGRMTDKPIDQIDEHTTLKDLDLNFIFRLGGSWFQDFCRQVDRDCELLEQERIMDYSLLVGIHFKDRYSNADNGADEPEPLRKPPKLGIAMPSRVENVVRTSPAEGSSECAPGTLIGEPTGEFKEVILFFGIIDILQDYDISKKLEHAYKSQLYDPNSISAVDPKQYCKRFRDFIYKAFTQDVQ</sequence>
<dbReference type="Gramene" id="KQJ89578">
    <property type="protein sequence ID" value="KQJ89578"/>
    <property type="gene ID" value="BRADI_4g26530v3"/>
</dbReference>
<organism evidence="10">
    <name type="scientific">Brachypodium distachyon</name>
    <name type="common">Purple false brome</name>
    <name type="synonym">Trachynia distachya</name>
    <dbReference type="NCBI Taxonomy" id="15368"/>
    <lineage>
        <taxon>Eukaryota</taxon>
        <taxon>Viridiplantae</taxon>
        <taxon>Streptophyta</taxon>
        <taxon>Embryophyta</taxon>
        <taxon>Tracheophyta</taxon>
        <taxon>Spermatophyta</taxon>
        <taxon>Magnoliopsida</taxon>
        <taxon>Liliopsida</taxon>
        <taxon>Poales</taxon>
        <taxon>Poaceae</taxon>
        <taxon>BOP clade</taxon>
        <taxon>Pooideae</taxon>
        <taxon>Stipodae</taxon>
        <taxon>Brachypodieae</taxon>
        <taxon>Brachypodium</taxon>
    </lineage>
</organism>
<evidence type="ECO:0000313" key="10">
    <source>
        <dbReference type="EMBL" id="KQJ89578.1"/>
    </source>
</evidence>
<gene>
    <name evidence="10" type="ORF">BRADI_4g26530v3</name>
</gene>
<accession>A0A0Q3H8A0</accession>
<keyword evidence="5 7" id="KW-0418">Kinase</keyword>
<dbReference type="EnsemblPlants" id="KQJ89578">
    <property type="protein sequence ID" value="KQJ89578"/>
    <property type="gene ID" value="BRADI_4g26530v3"/>
</dbReference>
<dbReference type="InterPro" id="IPR017163">
    <property type="entry name" value="PIno-4-P-5_kinase_pln"/>
</dbReference>
<evidence type="ECO:0000313" key="12">
    <source>
        <dbReference type="Proteomes" id="UP000008810"/>
    </source>
</evidence>
<reference evidence="10 11" key="1">
    <citation type="journal article" date="2010" name="Nature">
        <title>Genome sequencing and analysis of the model grass Brachypodium distachyon.</title>
        <authorList>
            <consortium name="International Brachypodium Initiative"/>
        </authorList>
    </citation>
    <scope>NUCLEOTIDE SEQUENCE [LARGE SCALE GENOMIC DNA]</scope>
    <source>
        <strain evidence="10 11">Bd21</strain>
    </source>
</reference>
<dbReference type="SUPFAM" id="SSF82185">
    <property type="entry name" value="Histone H3 K4-specific methyltransferase SET7/9 N-terminal domain"/>
    <property type="match status" value="2"/>
</dbReference>
<evidence type="ECO:0000256" key="3">
    <source>
        <dbReference type="ARBA" id="ARBA00022737"/>
    </source>
</evidence>
<keyword evidence="6 7" id="KW-0067">ATP-binding</keyword>
<evidence type="ECO:0000259" key="9">
    <source>
        <dbReference type="PROSITE" id="PS51455"/>
    </source>
</evidence>
<dbReference type="GO" id="GO:0016308">
    <property type="term" value="F:1-phosphatidylinositol-4-phosphate 5-kinase activity"/>
    <property type="evidence" value="ECO:0000318"/>
    <property type="project" value="GO_Central"/>
</dbReference>
<dbReference type="InterPro" id="IPR002498">
    <property type="entry name" value="PInositol-4-P-4/5-kinase_core"/>
</dbReference>
<dbReference type="PANTHER" id="PTHR23086:SF113">
    <property type="entry name" value="PHOSPHATIDYLINOSITOL 4-PHOSPHATE 5-KINASE 6"/>
    <property type="match status" value="1"/>
</dbReference>
<dbReference type="SUPFAM" id="SSF56104">
    <property type="entry name" value="SAICAR synthase-like"/>
    <property type="match status" value="1"/>
</dbReference>
<dbReference type="InterPro" id="IPR023610">
    <property type="entry name" value="PInositol-4/5-P-5/4-kinase"/>
</dbReference>
<dbReference type="FunFam" id="3.30.800.10:FF:000003">
    <property type="entry name" value="Phosphatidylinositol 4-phosphate 5-kinase"/>
    <property type="match status" value="1"/>
</dbReference>
<evidence type="ECO:0000256" key="7">
    <source>
        <dbReference type="PROSITE-ProRule" id="PRU00781"/>
    </source>
</evidence>
<dbReference type="EMBL" id="CM000883">
    <property type="protein sequence ID" value="KQJ89578.1"/>
    <property type="molecule type" value="Genomic_DNA"/>
</dbReference>
<dbReference type="Pfam" id="PF02493">
    <property type="entry name" value="MORN"/>
    <property type="match status" value="7"/>
</dbReference>
<dbReference type="PROSITE" id="PS51455">
    <property type="entry name" value="PIPK"/>
    <property type="match status" value="1"/>
</dbReference>
<protein>
    <recommendedName>
        <fullName evidence="1">1-phosphatidylinositol-4-phosphate 5-kinase</fullName>
        <ecNumber evidence="1">2.7.1.68</ecNumber>
    </recommendedName>
</protein>
<keyword evidence="4 7" id="KW-0547">Nucleotide-binding</keyword>
<evidence type="ECO:0000256" key="2">
    <source>
        <dbReference type="ARBA" id="ARBA00022679"/>
    </source>
</evidence>
<dbReference type="InParanoid" id="A0A0Q3H8A0"/>
<feature type="domain" description="PIPK" evidence="9">
    <location>
        <begin position="453"/>
        <end position="825"/>
    </location>
</feature>
<dbReference type="PIRSF" id="PIRSF037274">
    <property type="entry name" value="PIP5K_plant_prd"/>
    <property type="match status" value="1"/>
</dbReference>
<dbReference type="Proteomes" id="UP000008810">
    <property type="component" value="Chromosome 4"/>
</dbReference>
<dbReference type="InterPro" id="IPR003409">
    <property type="entry name" value="MORN"/>
</dbReference>
<dbReference type="GO" id="GO:0046854">
    <property type="term" value="P:phosphatidylinositol phosphate biosynthetic process"/>
    <property type="evidence" value="ECO:0000318"/>
    <property type="project" value="GO_Central"/>
</dbReference>
<dbReference type="GO" id="GO:0005524">
    <property type="term" value="F:ATP binding"/>
    <property type="evidence" value="ECO:0007669"/>
    <property type="project" value="UniProtKB-UniRule"/>
</dbReference>
<evidence type="ECO:0000256" key="4">
    <source>
        <dbReference type="ARBA" id="ARBA00022741"/>
    </source>
</evidence>
<name>A0A0Q3H8A0_BRADI</name>
<dbReference type="SMART" id="SM00698">
    <property type="entry name" value="MORN"/>
    <property type="match status" value="6"/>
</dbReference>
<keyword evidence="2 7" id="KW-0808">Transferase</keyword>
<feature type="compositionally biased region" description="Acidic residues" evidence="8">
    <location>
        <begin position="85"/>
        <end position="102"/>
    </location>
</feature>
<evidence type="ECO:0000256" key="1">
    <source>
        <dbReference type="ARBA" id="ARBA00012172"/>
    </source>
</evidence>
<dbReference type="Pfam" id="PF01504">
    <property type="entry name" value="PIP5K"/>
    <property type="match status" value="1"/>
</dbReference>
<dbReference type="InterPro" id="IPR027484">
    <property type="entry name" value="PInositol-4-P-5-kinase_N"/>
</dbReference>
<dbReference type="PANTHER" id="PTHR23086">
    <property type="entry name" value="PHOSPHATIDYLINOSITOL-4-PHOSPHATE 5-KINASE"/>
    <property type="match status" value="1"/>
</dbReference>
<dbReference type="OrthoDB" id="70770at2759"/>
<dbReference type="InterPro" id="IPR027483">
    <property type="entry name" value="PInositol-4-P-4/5-kinase_C_sf"/>
</dbReference>